<evidence type="ECO:0000313" key="7">
    <source>
        <dbReference type="EMBL" id="AIE98695.1"/>
    </source>
</evidence>
<dbReference type="AlphaFoldDB" id="A0A075G3R3"/>
<comment type="similarity">
    <text evidence="1 4">Belongs to the archaeal NMN adenylyltransferase family.</text>
</comment>
<comment type="subcellular location">
    <subcellularLocation>
        <location evidence="4">Cytoplasm</location>
    </subcellularLocation>
</comment>
<reference evidence="7" key="1">
    <citation type="journal article" date="2014" name="Genome Biol. Evol.">
        <title>Pangenome evidence for extensive interdomain horizontal transfer affecting lineage core and shell genes in uncultured planktonic thaumarchaeota and euryarchaeota.</title>
        <authorList>
            <person name="Deschamps P."/>
            <person name="Zivanovic Y."/>
            <person name="Moreira D."/>
            <person name="Rodriguez-Valera F."/>
            <person name="Lopez-Garcia P."/>
        </authorList>
    </citation>
    <scope>NUCLEOTIDE SEQUENCE</scope>
</reference>
<dbReference type="InterPro" id="IPR014729">
    <property type="entry name" value="Rossmann-like_a/b/a_fold"/>
</dbReference>
<dbReference type="GO" id="GO:0005737">
    <property type="term" value="C:cytoplasm"/>
    <property type="evidence" value="ECO:0007669"/>
    <property type="project" value="UniProtKB-SubCell"/>
</dbReference>
<accession>A0A075G3R3</accession>
<dbReference type="InterPro" id="IPR004821">
    <property type="entry name" value="Cyt_trans-like"/>
</dbReference>
<keyword evidence="4" id="KW-0662">Pyridine nucleotide biosynthesis</keyword>
<dbReference type="EC" id="2.7.7.1" evidence="4 5"/>
<keyword evidence="4" id="KW-0067">ATP-binding</keyword>
<evidence type="ECO:0000259" key="6">
    <source>
        <dbReference type="Pfam" id="PF01467"/>
    </source>
</evidence>
<dbReference type="EMBL" id="KF900541">
    <property type="protein sequence ID" value="AIE98695.1"/>
    <property type="molecule type" value="Genomic_DNA"/>
</dbReference>
<dbReference type="NCBIfam" id="NF002243">
    <property type="entry name" value="PRK01153.1"/>
    <property type="match status" value="1"/>
</dbReference>
<evidence type="ECO:0000256" key="5">
    <source>
        <dbReference type="NCBIfam" id="TIGR01527"/>
    </source>
</evidence>
<keyword evidence="4" id="KW-0963">Cytoplasm</keyword>
<keyword evidence="4" id="KW-0520">NAD</keyword>
<dbReference type="InterPro" id="IPR006418">
    <property type="entry name" value="NMN_Atrans_arc"/>
</dbReference>
<gene>
    <name evidence="7" type="primary">nadM</name>
</gene>
<dbReference type="SUPFAM" id="SSF52374">
    <property type="entry name" value="Nucleotidylyl transferase"/>
    <property type="match status" value="1"/>
</dbReference>
<dbReference type="GO" id="GO:0005524">
    <property type="term" value="F:ATP binding"/>
    <property type="evidence" value="ECO:0007669"/>
    <property type="project" value="UniProtKB-KW"/>
</dbReference>
<organism evidence="7">
    <name type="scientific">uncultured marine thaumarchaeote KM3_06_C02</name>
    <dbReference type="NCBI Taxonomy" id="1455976"/>
    <lineage>
        <taxon>Archaea</taxon>
        <taxon>Nitrososphaerota</taxon>
        <taxon>environmental samples</taxon>
    </lineage>
</organism>
<evidence type="ECO:0000256" key="3">
    <source>
        <dbReference type="ARBA" id="ARBA00022695"/>
    </source>
</evidence>
<comment type="catalytic activity">
    <reaction evidence="4">
        <text>beta-nicotinamide D-ribonucleotide + ATP + H(+) = diphosphate + NAD(+)</text>
        <dbReference type="Rhea" id="RHEA:21360"/>
        <dbReference type="ChEBI" id="CHEBI:14649"/>
        <dbReference type="ChEBI" id="CHEBI:15378"/>
        <dbReference type="ChEBI" id="CHEBI:30616"/>
        <dbReference type="ChEBI" id="CHEBI:33019"/>
        <dbReference type="ChEBI" id="CHEBI:57540"/>
        <dbReference type="EC" id="2.7.7.1"/>
    </reaction>
</comment>
<dbReference type="NCBIfam" id="TIGR00125">
    <property type="entry name" value="cyt_tran_rel"/>
    <property type="match status" value="1"/>
</dbReference>
<evidence type="ECO:0000256" key="2">
    <source>
        <dbReference type="ARBA" id="ARBA00022679"/>
    </source>
</evidence>
<dbReference type="GO" id="GO:0009435">
    <property type="term" value="P:NAD+ biosynthetic process"/>
    <property type="evidence" value="ECO:0007669"/>
    <property type="project" value="UniProtKB-UniRule"/>
</dbReference>
<protein>
    <recommendedName>
        <fullName evidence="4 5">Nicotinamide-nucleotide adenylyltransferase</fullName>
        <ecNumber evidence="4 5">2.7.7.1</ecNumber>
    </recommendedName>
    <alternativeName>
        <fullName evidence="4">NAD(+) diphosphorylase</fullName>
    </alternativeName>
    <alternativeName>
        <fullName evidence="4">NAD(+) pyrophosphorylase</fullName>
    </alternativeName>
    <alternativeName>
        <fullName evidence="4">NMN adenylyltransferase</fullName>
    </alternativeName>
</protein>
<dbReference type="Gene3D" id="3.40.50.620">
    <property type="entry name" value="HUPs"/>
    <property type="match status" value="1"/>
</dbReference>
<evidence type="ECO:0000256" key="1">
    <source>
        <dbReference type="ARBA" id="ARBA00010124"/>
    </source>
</evidence>
<evidence type="ECO:0000256" key="4">
    <source>
        <dbReference type="HAMAP-Rule" id="MF_00243"/>
    </source>
</evidence>
<dbReference type="HAMAP" id="MF_00243">
    <property type="entry name" value="NMN_adenylyltr"/>
    <property type="match status" value="1"/>
</dbReference>
<dbReference type="NCBIfam" id="TIGR01527">
    <property type="entry name" value="arch_NMN_Atrans"/>
    <property type="match status" value="1"/>
</dbReference>
<name>A0A075G3R3_9ARCH</name>
<dbReference type="Pfam" id="PF01467">
    <property type="entry name" value="CTP_transf_like"/>
    <property type="match status" value="1"/>
</dbReference>
<sequence>MTKYMRTGLLVGRFQPFHFGHLDSVKHILTKMDRICIAVGSSQKSHESRNPFTSGERIDMIWNALNSDGIDGKKWMVVPVPDSENHSLWVSSLETLIPRFDLVYSNDHLTITLLEEEGLAVERTPLYNRSIYSGTEVRRRMFSGEDWETIVPQSVVKYIKEIKGVERLVAINDI</sequence>
<comment type="pathway">
    <text evidence="4">Cofactor biosynthesis; NAD(+) biosynthesis; NAD(+) from nicotinamide D-ribonucleotide: step 1/1.</text>
</comment>
<keyword evidence="2 4" id="KW-0808">Transferase</keyword>
<dbReference type="PANTHER" id="PTHR21342:SF0">
    <property type="entry name" value="BIFUNCTIONAL NMN ADENYLYLTRANSFERASE_NUDIX HYDROLASE"/>
    <property type="match status" value="1"/>
</dbReference>
<dbReference type="PANTHER" id="PTHR21342">
    <property type="entry name" value="PHOSPHOPANTETHEINE ADENYLYLTRANSFERASE"/>
    <property type="match status" value="1"/>
</dbReference>
<dbReference type="UniPathway" id="UPA00253">
    <property type="reaction ID" value="UER00600"/>
</dbReference>
<keyword evidence="3 4" id="KW-0548">Nucleotidyltransferase</keyword>
<dbReference type="GO" id="GO:0000309">
    <property type="term" value="F:nicotinamide-nucleotide adenylyltransferase activity"/>
    <property type="evidence" value="ECO:0007669"/>
    <property type="project" value="UniProtKB-UniRule"/>
</dbReference>
<keyword evidence="4" id="KW-0547">Nucleotide-binding</keyword>
<feature type="domain" description="Cytidyltransferase-like" evidence="6">
    <location>
        <begin position="9"/>
        <end position="140"/>
    </location>
</feature>
<proteinExistence type="inferred from homology"/>